<gene>
    <name evidence="1" type="ORF">L195_g016302</name>
</gene>
<reference evidence="1 2" key="1">
    <citation type="journal article" date="2014" name="Am. J. Bot.">
        <title>Genome assembly and annotation for red clover (Trifolium pratense; Fabaceae).</title>
        <authorList>
            <person name="Istvanek J."/>
            <person name="Jaros M."/>
            <person name="Krenek A."/>
            <person name="Repkova J."/>
        </authorList>
    </citation>
    <scope>NUCLEOTIDE SEQUENCE [LARGE SCALE GENOMIC DNA]</scope>
    <source>
        <strain evidence="2">cv. Tatra</strain>
        <tissue evidence="1">Young leaves</tissue>
    </source>
</reference>
<protein>
    <submittedName>
        <fullName evidence="1">Uncharacterized protein</fullName>
    </submittedName>
</protein>
<reference evidence="1 2" key="2">
    <citation type="journal article" date="2017" name="Front. Plant Sci.">
        <title>Gene Classification and Mining of Molecular Markers Useful in Red Clover (Trifolium pratense) Breeding.</title>
        <authorList>
            <person name="Istvanek J."/>
            <person name="Dluhosova J."/>
            <person name="Dluhos P."/>
            <person name="Patkova L."/>
            <person name="Nedelnik J."/>
            <person name="Repkova J."/>
        </authorList>
    </citation>
    <scope>NUCLEOTIDE SEQUENCE [LARGE SCALE GENOMIC DNA]</scope>
    <source>
        <strain evidence="2">cv. Tatra</strain>
        <tissue evidence="1">Young leaves</tissue>
    </source>
</reference>
<name>A0A2K3MQR8_TRIPR</name>
<dbReference type="Proteomes" id="UP000236291">
    <property type="component" value="Unassembled WGS sequence"/>
</dbReference>
<proteinExistence type="predicted"/>
<organism evidence="1 2">
    <name type="scientific">Trifolium pratense</name>
    <name type="common">Red clover</name>
    <dbReference type="NCBI Taxonomy" id="57577"/>
    <lineage>
        <taxon>Eukaryota</taxon>
        <taxon>Viridiplantae</taxon>
        <taxon>Streptophyta</taxon>
        <taxon>Embryophyta</taxon>
        <taxon>Tracheophyta</taxon>
        <taxon>Spermatophyta</taxon>
        <taxon>Magnoliopsida</taxon>
        <taxon>eudicotyledons</taxon>
        <taxon>Gunneridae</taxon>
        <taxon>Pentapetalae</taxon>
        <taxon>rosids</taxon>
        <taxon>fabids</taxon>
        <taxon>Fabales</taxon>
        <taxon>Fabaceae</taxon>
        <taxon>Papilionoideae</taxon>
        <taxon>50 kb inversion clade</taxon>
        <taxon>NPAAA clade</taxon>
        <taxon>Hologalegina</taxon>
        <taxon>IRL clade</taxon>
        <taxon>Trifolieae</taxon>
        <taxon>Trifolium</taxon>
    </lineage>
</organism>
<evidence type="ECO:0000313" key="2">
    <source>
        <dbReference type="Proteomes" id="UP000236291"/>
    </source>
</evidence>
<dbReference type="EMBL" id="ASHM01011242">
    <property type="protein sequence ID" value="PNX93153.1"/>
    <property type="molecule type" value="Genomic_DNA"/>
</dbReference>
<comment type="caution">
    <text evidence="1">The sequence shown here is derived from an EMBL/GenBank/DDBJ whole genome shotgun (WGS) entry which is preliminary data.</text>
</comment>
<dbReference type="AlphaFoldDB" id="A0A2K3MQR8"/>
<evidence type="ECO:0000313" key="1">
    <source>
        <dbReference type="EMBL" id="PNX93153.1"/>
    </source>
</evidence>
<sequence length="68" mass="7347">MPQTYAQSYSIAWRAQSGLHVRLDRSCMIFAILSSLGEVIPLLGDASKTSSLQQCNVPLSDQPASPNP</sequence>
<accession>A0A2K3MQR8</accession>